<protein>
    <submittedName>
        <fullName evidence="1">Uncharacterized protein</fullName>
    </submittedName>
</protein>
<name>A0AB34GRA6_ESCRO</name>
<evidence type="ECO:0000313" key="2">
    <source>
        <dbReference type="Proteomes" id="UP001159641"/>
    </source>
</evidence>
<gene>
    <name evidence="1" type="ORF">J1605_009574</name>
</gene>
<dbReference type="Proteomes" id="UP001159641">
    <property type="component" value="Unassembled WGS sequence"/>
</dbReference>
<proteinExistence type="predicted"/>
<accession>A0AB34GRA6</accession>
<evidence type="ECO:0000313" key="1">
    <source>
        <dbReference type="EMBL" id="KAJ8782966.1"/>
    </source>
</evidence>
<sequence>MHHLANYSIVFLEENVVIDYPECYHDKSTIIVEKTVQDLMNLMHDLSAYSDQFLNMVCVKLQEYKDTCTAAYR</sequence>
<dbReference type="EMBL" id="JAIQCJ010002089">
    <property type="protein sequence ID" value="KAJ8782966.1"/>
    <property type="molecule type" value="Genomic_DNA"/>
</dbReference>
<keyword evidence="2" id="KW-1185">Reference proteome</keyword>
<reference evidence="1 2" key="1">
    <citation type="submission" date="2022-11" db="EMBL/GenBank/DDBJ databases">
        <title>Whole genome sequence of Eschrichtius robustus ER-17-0199.</title>
        <authorList>
            <person name="Bruniche-Olsen A."/>
            <person name="Black A.N."/>
            <person name="Fields C.J."/>
            <person name="Walden K."/>
            <person name="Dewoody J.A."/>
        </authorList>
    </citation>
    <scope>NUCLEOTIDE SEQUENCE [LARGE SCALE GENOMIC DNA]</scope>
    <source>
        <strain evidence="1">ER-17-0199</strain>
        <tissue evidence="1">Blubber</tissue>
    </source>
</reference>
<organism evidence="1 2">
    <name type="scientific">Eschrichtius robustus</name>
    <name type="common">California gray whale</name>
    <name type="synonym">Eschrichtius gibbosus</name>
    <dbReference type="NCBI Taxonomy" id="9764"/>
    <lineage>
        <taxon>Eukaryota</taxon>
        <taxon>Metazoa</taxon>
        <taxon>Chordata</taxon>
        <taxon>Craniata</taxon>
        <taxon>Vertebrata</taxon>
        <taxon>Euteleostomi</taxon>
        <taxon>Mammalia</taxon>
        <taxon>Eutheria</taxon>
        <taxon>Laurasiatheria</taxon>
        <taxon>Artiodactyla</taxon>
        <taxon>Whippomorpha</taxon>
        <taxon>Cetacea</taxon>
        <taxon>Mysticeti</taxon>
        <taxon>Eschrichtiidae</taxon>
        <taxon>Eschrichtius</taxon>
    </lineage>
</organism>
<comment type="caution">
    <text evidence="1">The sequence shown here is derived from an EMBL/GenBank/DDBJ whole genome shotgun (WGS) entry which is preliminary data.</text>
</comment>
<dbReference type="AlphaFoldDB" id="A0AB34GRA6"/>